<comment type="cofactor">
    <cofactor evidence="9">
        <name>Mg(2+)</name>
        <dbReference type="ChEBI" id="CHEBI:18420"/>
    </cofactor>
    <cofactor evidence="9">
        <name>Mn(2+)</name>
        <dbReference type="ChEBI" id="CHEBI:29035"/>
    </cofactor>
</comment>
<dbReference type="Gene3D" id="1.10.1740.10">
    <property type="match status" value="1"/>
</dbReference>
<feature type="binding site" evidence="9">
    <location>
        <position position="177"/>
    </location>
    <ligand>
        <name>1-deoxy-D-xylulose 5-phosphate</name>
        <dbReference type="ChEBI" id="CHEBI:57792"/>
    </ligand>
</feature>
<comment type="function">
    <text evidence="9">Catalyzes the NADPH-dependent rearrangement and reduction of 1-deoxy-D-xylulose-5-phosphate (DXP) to 2-C-methyl-D-erythritol 4-phosphate (MEP).</text>
</comment>
<dbReference type="NCBIfam" id="TIGR00243">
    <property type="entry name" value="Dxr"/>
    <property type="match status" value="1"/>
</dbReference>
<evidence type="ECO:0000259" key="10">
    <source>
        <dbReference type="Pfam" id="PF02670"/>
    </source>
</evidence>
<evidence type="ECO:0000259" key="11">
    <source>
        <dbReference type="Pfam" id="PF08436"/>
    </source>
</evidence>
<feature type="binding site" evidence="9">
    <location>
        <position position="218"/>
    </location>
    <ligand>
        <name>1-deoxy-D-xylulose 5-phosphate</name>
        <dbReference type="ChEBI" id="CHEBI:57792"/>
    </ligand>
</feature>
<dbReference type="SUPFAM" id="SSF51735">
    <property type="entry name" value="NAD(P)-binding Rossmann-fold domains"/>
    <property type="match status" value="1"/>
</dbReference>
<keyword evidence="9" id="KW-0460">Magnesium</keyword>
<feature type="binding site" evidence="9">
    <location>
        <position position="41"/>
    </location>
    <ligand>
        <name>NADPH</name>
        <dbReference type="ChEBI" id="CHEBI:57783"/>
    </ligand>
</feature>
<comment type="pathway">
    <text evidence="1 9">Isoprenoid biosynthesis; isopentenyl diphosphate biosynthesis via DXP pathway; isopentenyl diphosphate from 1-deoxy-D-xylulose 5-phosphate: step 1/6.</text>
</comment>
<feature type="binding site" evidence="9">
    <location>
        <position position="222"/>
    </location>
    <ligand>
        <name>1-deoxy-D-xylulose 5-phosphate</name>
        <dbReference type="ChEBI" id="CHEBI:57792"/>
    </ligand>
</feature>
<dbReference type="InterPro" id="IPR036291">
    <property type="entry name" value="NAD(P)-bd_dom_sf"/>
</dbReference>
<evidence type="ECO:0000313" key="13">
    <source>
        <dbReference type="EMBL" id="AVQ15639.1"/>
    </source>
</evidence>
<dbReference type="PANTHER" id="PTHR30525:SF0">
    <property type="entry name" value="1-DEOXY-D-XYLULOSE 5-PHOSPHATE REDUCTOISOMERASE, CHLOROPLASTIC"/>
    <property type="match status" value="1"/>
</dbReference>
<dbReference type="PIRSF" id="PIRSF006205">
    <property type="entry name" value="Dxp_reductismrs"/>
    <property type="match status" value="1"/>
</dbReference>
<dbReference type="InterPro" id="IPR013644">
    <property type="entry name" value="DXP_reductoisomerase_C"/>
</dbReference>
<keyword evidence="3 9" id="KW-0479">Metal-binding</keyword>
<name>A0ABM6TSD6_FUSNN</name>
<comment type="similarity">
    <text evidence="2 9">Belongs to the DXR family.</text>
</comment>
<dbReference type="SUPFAM" id="SSF69055">
    <property type="entry name" value="1-deoxy-D-xylulose-5-phosphate reductoisomerase, C-terminal domain"/>
    <property type="match status" value="1"/>
</dbReference>
<gene>
    <name evidence="9" type="primary">dxr</name>
    <name evidence="13" type="ORF">C7Y58_09630</name>
</gene>
<dbReference type="InterPro" id="IPR036169">
    <property type="entry name" value="DXPR_C_sf"/>
</dbReference>
<feature type="binding site" evidence="9">
    <location>
        <position position="14"/>
    </location>
    <ligand>
        <name>NADPH</name>
        <dbReference type="ChEBI" id="CHEBI:57783"/>
    </ligand>
</feature>
<proteinExistence type="inferred from homology"/>
<evidence type="ECO:0000313" key="14">
    <source>
        <dbReference type="Proteomes" id="UP000241660"/>
    </source>
</evidence>
<feature type="binding site" evidence="9">
    <location>
        <position position="152"/>
    </location>
    <ligand>
        <name>1-deoxy-D-xylulose 5-phosphate</name>
        <dbReference type="ChEBI" id="CHEBI:57792"/>
    </ligand>
</feature>
<accession>A0ABM6TSD6</accession>
<feature type="binding site" evidence="9">
    <location>
        <position position="206"/>
    </location>
    <ligand>
        <name>NADPH</name>
        <dbReference type="ChEBI" id="CHEBI:57783"/>
    </ligand>
</feature>
<reference evidence="14" key="1">
    <citation type="journal article" date="2018" name="MSphere">
        <title>Fusobacterium Genomics Using MinION and Illumina Sequencing Enables Genome Completion and Correction.</title>
        <authorList>
            <person name="Todd S.M."/>
            <person name="Settlage R.E."/>
            <person name="Lahmers K.K."/>
            <person name="Slade D.J."/>
        </authorList>
    </citation>
    <scope>NUCLEOTIDE SEQUENCE [LARGE SCALE GENOMIC DNA]</scope>
    <source>
        <strain evidence="14">ATCC 25586</strain>
    </source>
</reference>
<evidence type="ECO:0000256" key="7">
    <source>
        <dbReference type="ARBA" id="ARBA00023229"/>
    </source>
</evidence>
<keyword evidence="14" id="KW-1185">Reference proteome</keyword>
<protein>
    <recommendedName>
        <fullName evidence="9">1-deoxy-D-xylulose 5-phosphate reductoisomerase</fullName>
        <shortName evidence="9">DXP reductoisomerase</shortName>
        <ecNumber evidence="9">1.1.1.267</ecNumber>
    </recommendedName>
    <alternativeName>
        <fullName evidence="9">1-deoxyxylulose-5-phosphate reductoisomerase</fullName>
    </alternativeName>
    <alternativeName>
        <fullName evidence="9">2-C-methyl-D-erythritol 4-phosphate synthase</fullName>
    </alternativeName>
</protein>
<dbReference type="Proteomes" id="UP000241660">
    <property type="component" value="Chromosome"/>
</dbReference>
<feature type="binding site" evidence="9">
    <location>
        <position position="213"/>
    </location>
    <ligand>
        <name>1-deoxy-D-xylulose 5-phosphate</name>
        <dbReference type="ChEBI" id="CHEBI:57792"/>
    </ligand>
</feature>
<feature type="domain" description="1-deoxy-D-xylulose 5-phosphate reductoisomerase N-terminal" evidence="10">
    <location>
        <begin position="7"/>
        <end position="132"/>
    </location>
</feature>
<evidence type="ECO:0000256" key="4">
    <source>
        <dbReference type="ARBA" id="ARBA00022857"/>
    </source>
</evidence>
<feature type="binding site" evidence="9">
    <location>
        <position position="153"/>
    </location>
    <ligand>
        <name>Mn(2+)</name>
        <dbReference type="ChEBI" id="CHEBI:29035"/>
    </ligand>
</feature>
<feature type="binding site" evidence="9">
    <location>
        <position position="124"/>
    </location>
    <ligand>
        <name>NADPH</name>
        <dbReference type="ChEBI" id="CHEBI:57783"/>
    </ligand>
</feature>
<dbReference type="EC" id="1.1.1.267" evidence="9"/>
<sequence>MIKMKKILILGSTGSIGTNALELIRNNREQYQVVGISGNKNIDLLKKQIEEFKPISIYVGSEQDAIYLKKEYSFIKEVYFGENGLAELSKNSDYDIILTAVSGAIGIDATVEAIKRGKRIALANKETMVSAGVYINKLLKEYPKAEIVPVDSEHSALFQSLQGFKKENLKKLIITASGGTFRGKDLAYLENVTVEQALKHPNWSMGKKITIDSSTLVNKGLEVIEAHELFNVDYDDIEVVIHPQSVIHSMVEYVDGSIIAQMGVANMKTPILYAFTYPEKEYNSSINFLDLIKNNNLTFEEADRKVLKGIDLAYRAGRTGDTMPTVFNASNEIAVELFMKKQIKFLDIYRIIEEAMNSHQVLTLNTDNALNVIKEVDREIRKKVREQWEK</sequence>
<keyword evidence="4 9" id="KW-0521">NADP</keyword>
<evidence type="ECO:0000259" key="12">
    <source>
        <dbReference type="Pfam" id="PF13288"/>
    </source>
</evidence>
<evidence type="ECO:0000256" key="3">
    <source>
        <dbReference type="ARBA" id="ARBA00022723"/>
    </source>
</evidence>
<evidence type="ECO:0000256" key="8">
    <source>
        <dbReference type="ARBA" id="ARBA00048543"/>
    </source>
</evidence>
<keyword evidence="7 9" id="KW-0414">Isoprene biosynthesis</keyword>
<feature type="binding site" evidence="9">
    <location>
        <position position="222"/>
    </location>
    <ligand>
        <name>Mn(2+)</name>
        <dbReference type="ChEBI" id="CHEBI:29035"/>
    </ligand>
</feature>
<feature type="domain" description="1-deoxy-D-xylulose 5-phosphate reductoisomerase C-terminal" evidence="11">
    <location>
        <begin position="147"/>
        <end position="230"/>
    </location>
</feature>
<evidence type="ECO:0000256" key="6">
    <source>
        <dbReference type="ARBA" id="ARBA00023211"/>
    </source>
</evidence>
<organism evidence="13 14">
    <name type="scientific">Fusobacterium nucleatum subsp. nucleatum (strain ATCC 25586 / DSM 15643 / BCRC 10681 / CIP 101130 / JCM 8532 / KCTC 2640 / LMG 13131 / VPI 4355)</name>
    <dbReference type="NCBI Taxonomy" id="190304"/>
    <lineage>
        <taxon>Bacteria</taxon>
        <taxon>Fusobacteriati</taxon>
        <taxon>Fusobacteriota</taxon>
        <taxon>Fusobacteriia</taxon>
        <taxon>Fusobacteriales</taxon>
        <taxon>Fusobacteriaceae</taxon>
        <taxon>Fusobacterium</taxon>
    </lineage>
</organism>
<dbReference type="Gene3D" id="3.40.50.720">
    <property type="entry name" value="NAD(P)-binding Rossmann-like Domain"/>
    <property type="match status" value="1"/>
</dbReference>
<dbReference type="InterPro" id="IPR003821">
    <property type="entry name" value="DXP_reductoisomerase"/>
</dbReference>
<comment type="catalytic activity">
    <reaction evidence="8">
        <text>2-C-methyl-D-erythritol 4-phosphate + NADP(+) = 1-deoxy-D-xylulose 5-phosphate + NADPH + H(+)</text>
        <dbReference type="Rhea" id="RHEA:13717"/>
        <dbReference type="ChEBI" id="CHEBI:15378"/>
        <dbReference type="ChEBI" id="CHEBI:57783"/>
        <dbReference type="ChEBI" id="CHEBI:57792"/>
        <dbReference type="ChEBI" id="CHEBI:58262"/>
        <dbReference type="ChEBI" id="CHEBI:58349"/>
        <dbReference type="EC" id="1.1.1.267"/>
    </reaction>
    <physiologicalReaction direction="right-to-left" evidence="8">
        <dbReference type="Rhea" id="RHEA:13719"/>
    </physiologicalReaction>
</comment>
<evidence type="ECO:0000256" key="1">
    <source>
        <dbReference type="ARBA" id="ARBA00005094"/>
    </source>
</evidence>
<feature type="binding site" evidence="9">
    <location>
        <position position="219"/>
    </location>
    <ligand>
        <name>1-deoxy-D-xylulose 5-phosphate</name>
        <dbReference type="ChEBI" id="CHEBI:57792"/>
    </ligand>
</feature>
<feature type="binding site" evidence="9">
    <location>
        <position position="126"/>
    </location>
    <ligand>
        <name>NADPH</name>
        <dbReference type="ChEBI" id="CHEBI:57783"/>
    </ligand>
</feature>
<comment type="caution">
    <text evidence="9">Lacks conserved residue(s) required for the propagation of feature annotation.</text>
</comment>
<dbReference type="Pfam" id="PF02670">
    <property type="entry name" value="DXP_reductoisom"/>
    <property type="match status" value="1"/>
</dbReference>
<evidence type="ECO:0000256" key="5">
    <source>
        <dbReference type="ARBA" id="ARBA00023002"/>
    </source>
</evidence>
<keyword evidence="6 9" id="KW-0464">Manganese</keyword>
<dbReference type="Pfam" id="PF08436">
    <property type="entry name" value="DXP_redisom_C"/>
    <property type="match status" value="1"/>
</dbReference>
<feature type="binding site" evidence="9">
    <location>
        <position position="15"/>
    </location>
    <ligand>
        <name>NADPH</name>
        <dbReference type="ChEBI" id="CHEBI:57783"/>
    </ligand>
</feature>
<feature type="domain" description="DXP reductoisomerase C-terminal" evidence="12">
    <location>
        <begin position="262"/>
        <end position="382"/>
    </location>
</feature>
<dbReference type="EMBL" id="CP028101">
    <property type="protein sequence ID" value="AVQ15639.1"/>
    <property type="molecule type" value="Genomic_DNA"/>
</dbReference>
<feature type="binding site" evidence="9">
    <location>
        <position position="153"/>
    </location>
    <ligand>
        <name>1-deoxy-D-xylulose 5-phosphate</name>
        <dbReference type="ChEBI" id="CHEBI:57792"/>
    </ligand>
</feature>
<dbReference type="PANTHER" id="PTHR30525">
    <property type="entry name" value="1-DEOXY-D-XYLULOSE 5-PHOSPHATE REDUCTOISOMERASE"/>
    <property type="match status" value="1"/>
</dbReference>
<feature type="binding site" evidence="9">
    <location>
        <position position="16"/>
    </location>
    <ligand>
        <name>NADPH</name>
        <dbReference type="ChEBI" id="CHEBI:57783"/>
    </ligand>
</feature>
<evidence type="ECO:0000256" key="2">
    <source>
        <dbReference type="ARBA" id="ARBA00006825"/>
    </source>
</evidence>
<feature type="binding site" evidence="9">
    <location>
        <position position="151"/>
    </location>
    <ligand>
        <name>Mn(2+)</name>
        <dbReference type="ChEBI" id="CHEBI:29035"/>
    </ligand>
</feature>
<dbReference type="HAMAP" id="MF_00183">
    <property type="entry name" value="DXP_reductoisom"/>
    <property type="match status" value="1"/>
</dbReference>
<feature type="binding site" evidence="9">
    <location>
        <position position="40"/>
    </location>
    <ligand>
        <name>NADPH</name>
        <dbReference type="ChEBI" id="CHEBI:57783"/>
    </ligand>
</feature>
<evidence type="ECO:0000256" key="9">
    <source>
        <dbReference type="HAMAP-Rule" id="MF_00183"/>
    </source>
</evidence>
<dbReference type="Pfam" id="PF13288">
    <property type="entry name" value="DXPR_C"/>
    <property type="match status" value="1"/>
</dbReference>
<feature type="binding site" evidence="9">
    <location>
        <position position="13"/>
    </location>
    <ligand>
        <name>NADPH</name>
        <dbReference type="ChEBI" id="CHEBI:57783"/>
    </ligand>
</feature>
<keyword evidence="5 9" id="KW-0560">Oxidoreductase</keyword>
<feature type="binding site" evidence="9">
    <location>
        <position position="200"/>
    </location>
    <ligand>
        <name>1-deoxy-D-xylulose 5-phosphate</name>
        <dbReference type="ChEBI" id="CHEBI:57792"/>
    </ligand>
</feature>
<dbReference type="InterPro" id="IPR013512">
    <property type="entry name" value="DXP_reductoisomerase_N"/>
</dbReference>
<dbReference type="InterPro" id="IPR026877">
    <property type="entry name" value="DXPR_C"/>
</dbReference>
<feature type="binding site" evidence="9">
    <location>
        <position position="125"/>
    </location>
    <ligand>
        <name>1-deoxy-D-xylulose 5-phosphate</name>
        <dbReference type="ChEBI" id="CHEBI:57792"/>
    </ligand>
</feature>
<dbReference type="SUPFAM" id="SSF55347">
    <property type="entry name" value="Glyceraldehyde-3-phosphate dehydrogenase-like, C-terminal domain"/>
    <property type="match status" value="1"/>
</dbReference>